<keyword evidence="3" id="KW-1185">Reference proteome</keyword>
<proteinExistence type="predicted"/>
<evidence type="ECO:0000313" key="2">
    <source>
        <dbReference type="EMBL" id="QGF23917.1"/>
    </source>
</evidence>
<dbReference type="KEGG" id="rain:Rai3103_09765"/>
<protein>
    <submittedName>
        <fullName evidence="2">Universal stress protein</fullName>
    </submittedName>
</protein>
<dbReference type="CDD" id="cd00293">
    <property type="entry name" value="USP-like"/>
    <property type="match status" value="1"/>
</dbReference>
<feature type="domain" description="UspA" evidence="1">
    <location>
        <begin position="20"/>
        <end position="167"/>
    </location>
</feature>
<name>A0A5Q2FDQ9_9ACTN</name>
<accession>A0A5Q2FDQ9</accession>
<dbReference type="EMBL" id="CP045725">
    <property type="protein sequence ID" value="QGF23917.1"/>
    <property type="molecule type" value="Genomic_DNA"/>
</dbReference>
<evidence type="ECO:0000313" key="3">
    <source>
        <dbReference type="Proteomes" id="UP000386847"/>
    </source>
</evidence>
<dbReference type="AlphaFoldDB" id="A0A5Q2FDQ9"/>
<sequence length="180" mass="19722">MPHDVPQPHPTRITPFTDHPIVVGIVPGQPDLVALTAISLARASGATLYFAYVDPERSTVEEFADGTVRHTPLDPDAAGDTWRRTEEELKEAAGGLMAQADDVAWEFRYLAGRPDRALTHLARAIDAATFVVGAQTAGLQGRVRELLEGSVSFHLTHHQHRPVLIVPLQVVDWYQPVVRG</sequence>
<dbReference type="InterPro" id="IPR006016">
    <property type="entry name" value="UspA"/>
</dbReference>
<dbReference type="RefSeq" id="WP_153572447.1">
    <property type="nucleotide sequence ID" value="NZ_CP045725.1"/>
</dbReference>
<dbReference type="Proteomes" id="UP000386847">
    <property type="component" value="Chromosome"/>
</dbReference>
<dbReference type="SUPFAM" id="SSF52402">
    <property type="entry name" value="Adenine nucleotide alpha hydrolases-like"/>
    <property type="match status" value="1"/>
</dbReference>
<reference evidence="2 3" key="1">
    <citation type="submission" date="2019-10" db="EMBL/GenBank/DDBJ databases">
        <title>Genomic analysis of Raineyella sp. CBA3103.</title>
        <authorList>
            <person name="Roh S.W."/>
        </authorList>
    </citation>
    <scope>NUCLEOTIDE SEQUENCE [LARGE SCALE GENOMIC DNA]</scope>
    <source>
        <strain evidence="2 3">CBA3103</strain>
    </source>
</reference>
<gene>
    <name evidence="2" type="ORF">Rai3103_09765</name>
</gene>
<evidence type="ECO:0000259" key="1">
    <source>
        <dbReference type="Pfam" id="PF00582"/>
    </source>
</evidence>
<organism evidence="2 3">
    <name type="scientific">Raineyella fluvialis</name>
    <dbReference type="NCBI Taxonomy" id="2662261"/>
    <lineage>
        <taxon>Bacteria</taxon>
        <taxon>Bacillati</taxon>
        <taxon>Actinomycetota</taxon>
        <taxon>Actinomycetes</taxon>
        <taxon>Propionibacteriales</taxon>
        <taxon>Propionibacteriaceae</taxon>
        <taxon>Raineyella</taxon>
    </lineage>
</organism>
<dbReference type="Pfam" id="PF00582">
    <property type="entry name" value="Usp"/>
    <property type="match status" value="1"/>
</dbReference>
<dbReference type="Gene3D" id="3.40.50.12370">
    <property type="match status" value="1"/>
</dbReference>